<reference evidence="1" key="1">
    <citation type="submission" date="2021-02" db="EMBL/GenBank/DDBJ databases">
        <authorList>
            <person name="Nowell W R."/>
        </authorList>
    </citation>
    <scope>NUCLEOTIDE SEQUENCE</scope>
</reference>
<dbReference type="AlphaFoldDB" id="A0A818YDK1"/>
<comment type="caution">
    <text evidence="1">The sequence shown here is derived from an EMBL/GenBank/DDBJ whole genome shotgun (WGS) entry which is preliminary data.</text>
</comment>
<evidence type="ECO:0000313" key="1">
    <source>
        <dbReference type="EMBL" id="CAF3752678.1"/>
    </source>
</evidence>
<dbReference type="EMBL" id="CAJOBB010000793">
    <property type="protein sequence ID" value="CAF3752678.1"/>
    <property type="molecule type" value="Genomic_DNA"/>
</dbReference>
<gene>
    <name evidence="1" type="ORF">KXQ929_LOCUS14332</name>
</gene>
<dbReference type="Proteomes" id="UP000663868">
    <property type="component" value="Unassembled WGS sequence"/>
</dbReference>
<evidence type="ECO:0000313" key="2">
    <source>
        <dbReference type="Proteomes" id="UP000663868"/>
    </source>
</evidence>
<proteinExistence type="predicted"/>
<name>A0A818YDK1_9BILA</name>
<protein>
    <submittedName>
        <fullName evidence="1">Uncharacterized protein</fullName>
    </submittedName>
</protein>
<organism evidence="1 2">
    <name type="scientific">Adineta steineri</name>
    <dbReference type="NCBI Taxonomy" id="433720"/>
    <lineage>
        <taxon>Eukaryota</taxon>
        <taxon>Metazoa</taxon>
        <taxon>Spiralia</taxon>
        <taxon>Gnathifera</taxon>
        <taxon>Rotifera</taxon>
        <taxon>Eurotatoria</taxon>
        <taxon>Bdelloidea</taxon>
        <taxon>Adinetida</taxon>
        <taxon>Adinetidae</taxon>
        <taxon>Adineta</taxon>
    </lineage>
</organism>
<sequence length="290" mass="33506">MLSLCWIIIDSLLNQDVKVIYNTLFNYSIEKNQEHLKTIELRMESKYTLNDVDNSNTSTSQSSTQVLPVFSPTSQNTTATTITSKLTRSMSGTFSSNVNFMTAQFLRRVGKLSVLQDIERHHEHDESGCSLELPKHHKRRHKKAASLYNRSQGFTDNLIQNTVQNTIFRSFNDAYKTLSVLDIDKTLKESHKSTLNEITTFVRVQIERKSHTTDYSENWGEYSDEEFDSKQANTSDDCYVRVNEITSSQINSYVRIKHDGKKNFMRKQTACWVLTDNKPTLSADRLHRVQ</sequence>
<accession>A0A818YDK1</accession>